<accession>A0A100XW02</accession>
<dbReference type="AlphaFoldDB" id="A0A100XW02"/>
<dbReference type="RefSeq" id="WP_058939701.1">
    <property type="nucleotide sequence ID" value="NZ_LLYW01000041.1"/>
</dbReference>
<dbReference type="STRING" id="227598.APY94_11125"/>
<keyword evidence="2" id="KW-1185">Reference proteome</keyword>
<dbReference type="Proteomes" id="UP000053462">
    <property type="component" value="Unassembled WGS sequence"/>
</dbReference>
<evidence type="ECO:0000313" key="2">
    <source>
        <dbReference type="Proteomes" id="UP000053462"/>
    </source>
</evidence>
<reference evidence="1 2" key="1">
    <citation type="submission" date="2015-10" db="EMBL/GenBank/DDBJ databases">
        <title>Draft genome sequence of Thermococcus celericrescens strain DSM 17994.</title>
        <authorList>
            <person name="Hong S.-J."/>
            <person name="Park C.-E."/>
            <person name="Shin J.-H."/>
        </authorList>
    </citation>
    <scope>NUCLEOTIDE SEQUENCE [LARGE SCALE GENOMIC DNA]</scope>
    <source>
        <strain evidence="1 2">DSM 17994</strain>
    </source>
</reference>
<name>A0A100XW02_9EURY</name>
<gene>
    <name evidence="1" type="ORF">APY94_11125</name>
</gene>
<organism evidence="1 2">
    <name type="scientific">Thermococcus celericrescens</name>
    <dbReference type="NCBI Taxonomy" id="227598"/>
    <lineage>
        <taxon>Archaea</taxon>
        <taxon>Methanobacteriati</taxon>
        <taxon>Methanobacteriota</taxon>
        <taxon>Thermococci</taxon>
        <taxon>Thermococcales</taxon>
        <taxon>Thermococcaceae</taxon>
        <taxon>Thermococcus</taxon>
    </lineage>
</organism>
<proteinExistence type="predicted"/>
<protein>
    <submittedName>
        <fullName evidence="1">Uncharacterized protein</fullName>
    </submittedName>
</protein>
<evidence type="ECO:0000313" key="1">
    <source>
        <dbReference type="EMBL" id="KUH32059.1"/>
    </source>
</evidence>
<dbReference type="EMBL" id="LLYW01000041">
    <property type="protein sequence ID" value="KUH32059.1"/>
    <property type="molecule type" value="Genomic_DNA"/>
</dbReference>
<sequence>MEPIVSRLKLLSVRPFYNYDLYVHSGEAIFLVEPVGKTIVAFIPDSRDVRKLVGRENSYVDVVIDPLYSEVVGPADTEKPLILEEPKVRKFGSSTYRLIGRFRKIEGDCGVFECGNLRFQECFSGEARWIELKNVRFYGYLPETYWRMLREASRLIKEEE</sequence>
<dbReference type="OrthoDB" id="102423at2157"/>
<comment type="caution">
    <text evidence="1">The sequence shown here is derived from an EMBL/GenBank/DDBJ whole genome shotgun (WGS) entry which is preliminary data.</text>
</comment>